<protein>
    <submittedName>
        <fullName evidence="3">Uncharacterized protein</fullName>
    </submittedName>
</protein>
<keyword evidence="2" id="KW-1133">Transmembrane helix</keyword>
<evidence type="ECO:0000313" key="3">
    <source>
        <dbReference type="EMBL" id="MBI2096898.1"/>
    </source>
</evidence>
<organism evidence="3 4">
    <name type="scientific">Candidatus Sungiibacteriota bacterium</name>
    <dbReference type="NCBI Taxonomy" id="2750080"/>
    <lineage>
        <taxon>Bacteria</taxon>
        <taxon>Candidatus Sungiibacteriota</taxon>
    </lineage>
</organism>
<comment type="caution">
    <text evidence="3">The sequence shown here is derived from an EMBL/GenBank/DDBJ whole genome shotgun (WGS) entry which is preliminary data.</text>
</comment>
<evidence type="ECO:0000256" key="2">
    <source>
        <dbReference type="SAM" id="Phobius"/>
    </source>
</evidence>
<proteinExistence type="predicted"/>
<sequence>METQNEQILIEALGLRDDGKSLEEILRAYPGAEKEIRELFKSIALLEDAKKGILPRKEVLQYTLDQMKVSPVINRTDIRYSHKNERDEIKGRVSSINLQDQIRGIFVTLNARILIPTAIIAVLAIAFVYYQYGSRAPEYAYEGNPPTTVVPSTTGGAPLALEGYTAPITPSTGDPDEAVNDLLQFSADEQIALAAETNTDASDFTADSQDLGDLGQSYDETQF</sequence>
<feature type="region of interest" description="Disordered" evidence="1">
    <location>
        <begin position="196"/>
        <end position="223"/>
    </location>
</feature>
<evidence type="ECO:0000256" key="1">
    <source>
        <dbReference type="SAM" id="MobiDB-lite"/>
    </source>
</evidence>
<keyword evidence="2" id="KW-0812">Transmembrane</keyword>
<reference evidence="3" key="1">
    <citation type="submission" date="2020-07" db="EMBL/GenBank/DDBJ databases">
        <title>Huge and variable diversity of episymbiotic CPR bacteria and DPANN archaea in groundwater ecosystems.</title>
        <authorList>
            <person name="He C.Y."/>
            <person name="Keren R."/>
            <person name="Whittaker M."/>
            <person name="Farag I.F."/>
            <person name="Doudna J."/>
            <person name="Cate J.H.D."/>
            <person name="Banfield J.F."/>
        </authorList>
    </citation>
    <scope>NUCLEOTIDE SEQUENCE</scope>
    <source>
        <strain evidence="3">NC_groundwater_193_Ag_S-0.1um_51_7</strain>
    </source>
</reference>
<accession>A0A931SDW1</accession>
<dbReference type="AlphaFoldDB" id="A0A931SDW1"/>
<keyword evidence="2" id="KW-0472">Membrane</keyword>
<dbReference type="EMBL" id="JACOZA010000050">
    <property type="protein sequence ID" value="MBI2096898.1"/>
    <property type="molecule type" value="Genomic_DNA"/>
</dbReference>
<dbReference type="Proteomes" id="UP000724148">
    <property type="component" value="Unassembled WGS sequence"/>
</dbReference>
<evidence type="ECO:0000313" key="4">
    <source>
        <dbReference type="Proteomes" id="UP000724148"/>
    </source>
</evidence>
<gene>
    <name evidence="3" type="ORF">HYT40_01955</name>
</gene>
<name>A0A931SDW1_9BACT</name>
<feature type="transmembrane region" description="Helical" evidence="2">
    <location>
        <begin position="113"/>
        <end position="132"/>
    </location>
</feature>
<feature type="compositionally biased region" description="Polar residues" evidence="1">
    <location>
        <begin position="196"/>
        <end position="208"/>
    </location>
</feature>